<dbReference type="HOGENOM" id="CLU_3405426_0_0_6"/>
<dbReference type="STRING" id="637905.SVI_3449"/>
<evidence type="ECO:0000313" key="1">
    <source>
        <dbReference type="EMBL" id="BAJ03420.1"/>
    </source>
</evidence>
<dbReference type="AlphaFoldDB" id="D4ZBM5"/>
<keyword evidence="2" id="KW-1185">Reference proteome</keyword>
<dbReference type="EMBL" id="AP011177">
    <property type="protein sequence ID" value="BAJ03420.1"/>
    <property type="molecule type" value="Genomic_DNA"/>
</dbReference>
<organism evidence="1 2">
    <name type="scientific">Shewanella violacea (strain JCM 10179 / CIP 106290 / LMG 19151 / DSS12)</name>
    <dbReference type="NCBI Taxonomy" id="637905"/>
    <lineage>
        <taxon>Bacteria</taxon>
        <taxon>Pseudomonadati</taxon>
        <taxon>Pseudomonadota</taxon>
        <taxon>Gammaproteobacteria</taxon>
        <taxon>Alteromonadales</taxon>
        <taxon>Shewanellaceae</taxon>
        <taxon>Shewanella</taxon>
    </lineage>
</organism>
<gene>
    <name evidence="1" type="ordered locus">SVI_3449</name>
</gene>
<name>D4ZBM5_SHEVD</name>
<proteinExistence type="predicted"/>
<sequence length="30" mass="3283">MSLTMGGLISAYEGTTFNDVFQQQRLLGFG</sequence>
<protein>
    <submittedName>
        <fullName evidence="1">Uncharacterized protein</fullName>
    </submittedName>
</protein>
<evidence type="ECO:0000313" key="2">
    <source>
        <dbReference type="Proteomes" id="UP000002350"/>
    </source>
</evidence>
<dbReference type="KEGG" id="svo:SVI_3449"/>
<dbReference type="Proteomes" id="UP000002350">
    <property type="component" value="Chromosome"/>
</dbReference>
<reference evidence="2" key="1">
    <citation type="journal article" date="2010" name="Mol. Biosyst.">
        <title>Complete genome sequence and comparative analysis of Shewanella violacea, a psychrophilic and piezophilic bacterium from deep sea floor sediments.</title>
        <authorList>
            <person name="Aono E."/>
            <person name="Baba T."/>
            <person name="Ara T."/>
            <person name="Nishi T."/>
            <person name="Nakamichi T."/>
            <person name="Inamoto E."/>
            <person name="Toyonaga H."/>
            <person name="Hasegawa M."/>
            <person name="Takai Y."/>
            <person name="Okumura Y."/>
            <person name="Baba M."/>
            <person name="Tomita M."/>
            <person name="Kato C."/>
            <person name="Oshima T."/>
            <person name="Nakasone K."/>
            <person name="Mori H."/>
        </authorList>
    </citation>
    <scope>NUCLEOTIDE SEQUENCE [LARGE SCALE GENOMIC DNA]</scope>
    <source>
        <strain evidence="2">JCM 10179 / CIP 106290 / LMG 19151 / DSS12</strain>
    </source>
</reference>
<accession>D4ZBM5</accession>